<feature type="coiled-coil region" evidence="1">
    <location>
        <begin position="222"/>
        <end position="249"/>
    </location>
</feature>
<organism evidence="4 5">
    <name type="scientific">Stylonychia lemnae</name>
    <name type="common">Ciliate</name>
    <dbReference type="NCBI Taxonomy" id="5949"/>
    <lineage>
        <taxon>Eukaryota</taxon>
        <taxon>Sar</taxon>
        <taxon>Alveolata</taxon>
        <taxon>Ciliophora</taxon>
        <taxon>Intramacronucleata</taxon>
        <taxon>Spirotrichea</taxon>
        <taxon>Stichotrichia</taxon>
        <taxon>Sporadotrichida</taxon>
        <taxon>Oxytrichidae</taxon>
        <taxon>Stylonychinae</taxon>
        <taxon>Stylonychia</taxon>
    </lineage>
</organism>
<feature type="transmembrane region" description="Helical" evidence="3">
    <location>
        <begin position="157"/>
        <end position="179"/>
    </location>
</feature>
<evidence type="ECO:0000256" key="3">
    <source>
        <dbReference type="SAM" id="Phobius"/>
    </source>
</evidence>
<dbReference type="AlphaFoldDB" id="A0A078BBC2"/>
<evidence type="ECO:0000256" key="1">
    <source>
        <dbReference type="SAM" id="Coils"/>
    </source>
</evidence>
<keyword evidence="3" id="KW-0472">Membrane</keyword>
<gene>
    <name evidence="4" type="primary">Contig19303.g20463</name>
    <name evidence="4" type="ORF">STYLEM_21016</name>
</gene>
<dbReference type="Proteomes" id="UP000039865">
    <property type="component" value="Unassembled WGS sequence"/>
</dbReference>
<sequence length="428" mass="50162">MALLQERHDEGRRQNNNRQLDDFENDPALDDETKAKLRREKAAIERKRIRELIRLRRDVEAEKTSAGVWARQAEEEFKKRILLPNSLLKTVKTIIIVSLMTFIYIAWLCGHKTTACQNTLLKNITLEDRFLYLLYWITTFLHLLSIVIMFSNFGRGTVVLSVLMGILSFVWHISNLILYFTSNDNNANLPFMYWAEMILNFILILASIQILIKVDFVPLTPEEIEKIELQELKHRMEIKQQQRMEKQKKAQEHLEVNEFGKNNGPRDGNYNQINKEFQNNLNKQKNFLFTQTPRTQDMCKTYDFCGIFLAIFVRINLPIACASIRDGNILRLNVQLFMLDELTFTLESRMGRPRSDQKRNGKIQIKLVNNLKEPPGEMDPARVKLCKKCDNSWKPERAHHCSECGNCIFKVNHHQVNLSIRWTTIAHG</sequence>
<feature type="compositionally biased region" description="Basic and acidic residues" evidence="2">
    <location>
        <begin position="1"/>
        <end position="13"/>
    </location>
</feature>
<keyword evidence="3" id="KW-1133">Transmembrane helix</keyword>
<dbReference type="OrthoDB" id="331948at2759"/>
<evidence type="ECO:0000313" key="5">
    <source>
        <dbReference type="Proteomes" id="UP000039865"/>
    </source>
</evidence>
<feature type="region of interest" description="Disordered" evidence="2">
    <location>
        <begin position="1"/>
        <end position="27"/>
    </location>
</feature>
<dbReference type="InParanoid" id="A0A078BBC2"/>
<keyword evidence="1" id="KW-0175">Coiled coil</keyword>
<feature type="transmembrane region" description="Helical" evidence="3">
    <location>
        <begin position="191"/>
        <end position="212"/>
    </location>
</feature>
<dbReference type="PROSITE" id="PS50216">
    <property type="entry name" value="DHHC"/>
    <property type="match status" value="1"/>
</dbReference>
<proteinExistence type="predicted"/>
<accession>A0A078BBC2</accession>
<evidence type="ECO:0000313" key="4">
    <source>
        <dbReference type="EMBL" id="CDW91855.1"/>
    </source>
</evidence>
<protein>
    <submittedName>
        <fullName evidence="4">Dhhc zinc finger domain-containing protein</fullName>
    </submittedName>
</protein>
<keyword evidence="3" id="KW-0812">Transmembrane</keyword>
<feature type="transmembrane region" description="Helical" evidence="3">
    <location>
        <begin position="90"/>
        <end position="109"/>
    </location>
</feature>
<reference evidence="4 5" key="1">
    <citation type="submission" date="2014-06" db="EMBL/GenBank/DDBJ databases">
        <authorList>
            <person name="Swart Estienne"/>
        </authorList>
    </citation>
    <scope>NUCLEOTIDE SEQUENCE [LARGE SCALE GENOMIC DNA]</scope>
    <source>
        <strain evidence="4 5">130c</strain>
    </source>
</reference>
<name>A0A078BBC2_STYLE</name>
<evidence type="ECO:0000256" key="2">
    <source>
        <dbReference type="SAM" id="MobiDB-lite"/>
    </source>
</evidence>
<feature type="transmembrane region" description="Helical" evidence="3">
    <location>
        <begin position="130"/>
        <end position="151"/>
    </location>
</feature>
<dbReference type="EMBL" id="CCKQ01019823">
    <property type="protein sequence ID" value="CDW91855.1"/>
    <property type="molecule type" value="Genomic_DNA"/>
</dbReference>
<keyword evidence="5" id="KW-1185">Reference proteome</keyword>